<gene>
    <name evidence="4 6" type="primary">hflD</name>
    <name evidence="5" type="ORF">AKN88_03200</name>
    <name evidence="6" type="ORF">HX099_01230</name>
</gene>
<dbReference type="NCBIfam" id="NF001246">
    <property type="entry name" value="PRK00218.1-2"/>
    <property type="match status" value="1"/>
</dbReference>
<reference evidence="6" key="3">
    <citation type="journal article" date="2022" name="Sci. Total Environ.">
        <title>Prevalence, transmission, and molecular epidemiology of tet(X)-positive bacteria among humans, animals, and environmental niches in China: An epidemiological, and genomic-based study.</title>
        <authorList>
            <person name="Dong N."/>
            <person name="Zeng Y."/>
            <person name="Cai C."/>
            <person name="Sun C."/>
            <person name="Lu J."/>
            <person name="Liu C."/>
            <person name="Zhou H."/>
            <person name="Sun Q."/>
            <person name="Shu L."/>
            <person name="Wang H."/>
            <person name="Wang Y."/>
            <person name="Wang S."/>
            <person name="Wu C."/>
            <person name="Chan E.W."/>
            <person name="Chen G."/>
            <person name="Shen Z."/>
            <person name="Chen S."/>
            <person name="Zhang R."/>
        </authorList>
    </citation>
    <scope>NUCLEOTIDE SEQUENCE</scope>
    <source>
        <strain evidence="6">DF46-2-2</strain>
    </source>
</reference>
<keyword evidence="3 4" id="KW-0472">Membrane</keyword>
<dbReference type="Proteomes" id="UP000063953">
    <property type="component" value="Chromosome"/>
</dbReference>
<dbReference type="Pfam" id="PF04356">
    <property type="entry name" value="DUF489"/>
    <property type="match status" value="1"/>
</dbReference>
<protein>
    <recommendedName>
        <fullName evidence="4">High frequency lysogenization protein HflD homolog</fullName>
    </recommendedName>
</protein>
<keyword evidence="7" id="KW-1185">Reference proteome</keyword>
<dbReference type="Gene3D" id="1.10.3890.10">
    <property type="entry name" value="HflD-like"/>
    <property type="match status" value="1"/>
</dbReference>
<organism evidence="5 7">
    <name type="scientific">Thiopseudomonas alkaliphila</name>
    <dbReference type="NCBI Taxonomy" id="1697053"/>
    <lineage>
        <taxon>Bacteria</taxon>
        <taxon>Pseudomonadati</taxon>
        <taxon>Pseudomonadota</taxon>
        <taxon>Gammaproteobacteria</taxon>
        <taxon>Pseudomonadales</taxon>
        <taxon>Pseudomonadaceae</taxon>
        <taxon>Thiopseudomonas</taxon>
    </lineage>
</organism>
<proteinExistence type="inferred from homology"/>
<evidence type="ECO:0000256" key="1">
    <source>
        <dbReference type="ARBA" id="ARBA00022475"/>
    </source>
</evidence>
<name>A0A0K1XCU0_9GAMM</name>
<dbReference type="HAMAP" id="MF_00695">
    <property type="entry name" value="HflD_protein"/>
    <property type="match status" value="1"/>
</dbReference>
<dbReference type="SUPFAM" id="SSF101322">
    <property type="entry name" value="YcfC-like"/>
    <property type="match status" value="1"/>
</dbReference>
<dbReference type="InterPro" id="IPR007451">
    <property type="entry name" value="HflD"/>
</dbReference>
<comment type="similarity">
    <text evidence="4">Belongs to the HflD family.</text>
</comment>
<evidence type="ECO:0000256" key="3">
    <source>
        <dbReference type="ARBA" id="ARBA00023136"/>
    </source>
</evidence>
<evidence type="ECO:0000256" key="4">
    <source>
        <dbReference type="HAMAP-Rule" id="MF_00695"/>
    </source>
</evidence>
<dbReference type="AlphaFoldDB" id="A0A0K1XCU0"/>
<evidence type="ECO:0000313" key="6">
    <source>
        <dbReference type="EMBL" id="MDM1695294.1"/>
    </source>
</evidence>
<dbReference type="PATRIC" id="fig|1698447.3.peg.700"/>
<evidence type="ECO:0000256" key="2">
    <source>
        <dbReference type="ARBA" id="ARBA00022490"/>
    </source>
</evidence>
<reference evidence="5 7" key="1">
    <citation type="journal article" date="2015" name="Genome Announc.">
        <title>Genome Sequences of Oblitimonas alkaliphila gen. nov. sp. nov. (Proposed), a Novel Bacterium of the Pseudomonadaceae Family.</title>
        <authorList>
            <person name="Lauer A.C."/>
            <person name="Nicholson A.C."/>
            <person name="Humrighouse B.W."/>
            <person name="Emery B."/>
            <person name="Drobish A."/>
            <person name="Juieng P."/>
            <person name="Loparev V."/>
            <person name="McQuiston J.R."/>
        </authorList>
    </citation>
    <scope>NUCLEOTIDE SEQUENCE [LARGE SCALE GENOMIC DNA]</scope>
    <source>
        <strain evidence="5 7">E5571</strain>
    </source>
</reference>
<reference evidence="6" key="2">
    <citation type="submission" date="2020-06" db="EMBL/GenBank/DDBJ databases">
        <authorList>
            <person name="Dong N."/>
        </authorList>
    </citation>
    <scope>NUCLEOTIDE SEQUENCE</scope>
    <source>
        <strain evidence="6">DF46-2-2</strain>
    </source>
</reference>
<dbReference type="STRING" id="1697053.AKN87_05235"/>
<dbReference type="EMBL" id="CP012365">
    <property type="protein sequence ID" value="AKX59054.1"/>
    <property type="molecule type" value="Genomic_DNA"/>
</dbReference>
<sequence>MSIEQERLIALAGVFQAAAAVDRLAQTGQTPSGTLSCLLNSLLITDPQNTLEVYGGDDLNLRDGYKALEAALRRDPGNLPRQTLRYALNLITLEAQLERNEELIDVISQRLPLIQTKVEQFGLTHDNVIASLGALYQDTVSTFKQRIQVHGDMRYLQQEMVAAKVRALLLAGIRSAMLWRQLGGHRWQLVFSRKKMLNLLTQRPSF</sequence>
<dbReference type="PANTHER" id="PTHR38100:SF1">
    <property type="entry name" value="HIGH FREQUENCY LYSOGENIZATION PROTEIN HFLD"/>
    <property type="match status" value="1"/>
</dbReference>
<keyword evidence="1 4" id="KW-1003">Cell membrane</keyword>
<dbReference type="InterPro" id="IPR035932">
    <property type="entry name" value="HflD-like_sf"/>
</dbReference>
<accession>A0A0K1XCU0</accession>
<dbReference type="GO" id="GO:0005886">
    <property type="term" value="C:plasma membrane"/>
    <property type="evidence" value="ECO:0007669"/>
    <property type="project" value="UniProtKB-SubCell"/>
</dbReference>
<dbReference type="PANTHER" id="PTHR38100">
    <property type="entry name" value="HIGH FREQUENCY LYSOGENIZATION PROTEIN HFLD"/>
    <property type="match status" value="1"/>
</dbReference>
<dbReference type="GO" id="GO:0005737">
    <property type="term" value="C:cytoplasm"/>
    <property type="evidence" value="ECO:0007669"/>
    <property type="project" value="UniProtKB-SubCell"/>
</dbReference>
<dbReference type="EMBL" id="JACANB010000001">
    <property type="protein sequence ID" value="MDM1695294.1"/>
    <property type="molecule type" value="Genomic_DNA"/>
</dbReference>
<dbReference type="RefSeq" id="WP_053100059.1">
    <property type="nucleotide sequence ID" value="NZ_CP012363.1"/>
</dbReference>
<comment type="subcellular location">
    <subcellularLocation>
        <location evidence="4">Cytoplasm</location>
    </subcellularLocation>
    <subcellularLocation>
        <location evidence="4">Cell membrane</location>
        <topology evidence="4">Peripheral membrane protein</topology>
        <orientation evidence="4">Cytoplasmic side</orientation>
    </subcellularLocation>
</comment>
<keyword evidence="2 4" id="KW-0963">Cytoplasm</keyword>
<evidence type="ECO:0000313" key="7">
    <source>
        <dbReference type="Proteomes" id="UP000063953"/>
    </source>
</evidence>
<evidence type="ECO:0000313" key="5">
    <source>
        <dbReference type="EMBL" id="AKX59054.1"/>
    </source>
</evidence>
<dbReference type="Proteomes" id="UP001173465">
    <property type="component" value="Unassembled WGS sequence"/>
</dbReference>